<name>A0A1G2MRW2_9BACT</name>
<dbReference type="EMBL" id="MHRQ01000029">
    <property type="protein sequence ID" value="OHA25959.1"/>
    <property type="molecule type" value="Genomic_DNA"/>
</dbReference>
<keyword evidence="1" id="KW-0472">Membrane</keyword>
<organism evidence="2 3">
    <name type="scientific">Candidatus Taylorbacteria bacterium RIFCSPHIGHO2_02_FULL_46_13</name>
    <dbReference type="NCBI Taxonomy" id="1802312"/>
    <lineage>
        <taxon>Bacteria</taxon>
        <taxon>Candidatus Tayloriibacteriota</taxon>
    </lineage>
</organism>
<evidence type="ECO:0000313" key="2">
    <source>
        <dbReference type="EMBL" id="OHA25959.1"/>
    </source>
</evidence>
<proteinExistence type="predicted"/>
<dbReference type="Pfam" id="PF09997">
    <property type="entry name" value="DUF2238"/>
    <property type="match status" value="1"/>
</dbReference>
<sequence>MTRNMLYISLAGAALLQVMFFLAIRHDLFWHLWWYDIPMHFLGGVVLGGLGIWLAGELQMWRGNAGVDATGLTVVFFVMSIGGAWEIFEYSTGNTFNTIGSYPLDIVKDLVMDLTGALAIFLYFRRKSLSA</sequence>
<keyword evidence="1" id="KW-1133">Transmembrane helix</keyword>
<comment type="caution">
    <text evidence="2">The sequence shown here is derived from an EMBL/GenBank/DDBJ whole genome shotgun (WGS) entry which is preliminary data.</text>
</comment>
<keyword evidence="1" id="KW-0812">Transmembrane</keyword>
<feature type="transmembrane region" description="Helical" evidence="1">
    <location>
        <begin position="106"/>
        <end position="124"/>
    </location>
</feature>
<dbReference type="AlphaFoldDB" id="A0A1G2MRW2"/>
<protein>
    <submittedName>
        <fullName evidence="2">Uncharacterized protein</fullName>
    </submittedName>
</protein>
<feature type="transmembrane region" description="Helical" evidence="1">
    <location>
        <begin position="37"/>
        <end position="55"/>
    </location>
</feature>
<dbReference type="InterPro" id="IPR014509">
    <property type="entry name" value="YjdF-like"/>
</dbReference>
<feature type="transmembrane region" description="Helical" evidence="1">
    <location>
        <begin position="67"/>
        <end position="86"/>
    </location>
</feature>
<accession>A0A1G2MRW2</accession>
<evidence type="ECO:0000313" key="3">
    <source>
        <dbReference type="Proteomes" id="UP000177565"/>
    </source>
</evidence>
<evidence type="ECO:0000256" key="1">
    <source>
        <dbReference type="SAM" id="Phobius"/>
    </source>
</evidence>
<feature type="transmembrane region" description="Helical" evidence="1">
    <location>
        <begin position="7"/>
        <end position="25"/>
    </location>
</feature>
<reference evidence="2 3" key="1">
    <citation type="journal article" date="2016" name="Nat. Commun.">
        <title>Thousands of microbial genomes shed light on interconnected biogeochemical processes in an aquifer system.</title>
        <authorList>
            <person name="Anantharaman K."/>
            <person name="Brown C.T."/>
            <person name="Hug L.A."/>
            <person name="Sharon I."/>
            <person name="Castelle C.J."/>
            <person name="Probst A.J."/>
            <person name="Thomas B.C."/>
            <person name="Singh A."/>
            <person name="Wilkins M.J."/>
            <person name="Karaoz U."/>
            <person name="Brodie E.L."/>
            <person name="Williams K.H."/>
            <person name="Hubbard S.S."/>
            <person name="Banfield J.F."/>
        </authorList>
    </citation>
    <scope>NUCLEOTIDE SEQUENCE [LARGE SCALE GENOMIC DNA]</scope>
</reference>
<dbReference type="Proteomes" id="UP000177565">
    <property type="component" value="Unassembled WGS sequence"/>
</dbReference>
<gene>
    <name evidence="2" type="ORF">A3C06_01910</name>
</gene>